<comment type="caution">
    <text evidence="1">The sequence shown here is derived from an EMBL/GenBank/DDBJ whole genome shotgun (WGS) entry which is preliminary data.</text>
</comment>
<proteinExistence type="predicted"/>
<name>A0ABY1AP77_9HYPH</name>
<dbReference type="EMBL" id="FOCV01000015">
    <property type="protein sequence ID" value="SEO34458.1"/>
    <property type="molecule type" value="Genomic_DNA"/>
</dbReference>
<evidence type="ECO:0000313" key="2">
    <source>
        <dbReference type="Proteomes" id="UP000198939"/>
    </source>
</evidence>
<protein>
    <submittedName>
        <fullName evidence="1">Uncharacterized protein</fullName>
    </submittedName>
</protein>
<keyword evidence="2" id="KW-1185">Reference proteome</keyword>
<organism evidence="1 2">
    <name type="scientific">Rhizobium tibeticum</name>
    <dbReference type="NCBI Taxonomy" id="501024"/>
    <lineage>
        <taxon>Bacteria</taxon>
        <taxon>Pseudomonadati</taxon>
        <taxon>Pseudomonadota</taxon>
        <taxon>Alphaproteobacteria</taxon>
        <taxon>Hyphomicrobiales</taxon>
        <taxon>Rhizobiaceae</taxon>
        <taxon>Rhizobium/Agrobacterium group</taxon>
        <taxon>Rhizobium</taxon>
    </lineage>
</organism>
<sequence length="66" mass="7658">MTVAKTEVLYLTVRREADPELFDLFVRRNLWMSRKVAIPLAYFQGAKPQEVRSIVKGYLRDICGTP</sequence>
<accession>A0ABY1AP77</accession>
<dbReference type="Proteomes" id="UP000198939">
    <property type="component" value="Unassembled WGS sequence"/>
</dbReference>
<gene>
    <name evidence="1" type="ORF">SAMN05216228_1015133</name>
</gene>
<evidence type="ECO:0000313" key="1">
    <source>
        <dbReference type="EMBL" id="SEO34458.1"/>
    </source>
</evidence>
<reference evidence="1 2" key="1">
    <citation type="submission" date="2016-10" db="EMBL/GenBank/DDBJ databases">
        <authorList>
            <person name="Varghese N."/>
            <person name="Submissions S."/>
        </authorList>
    </citation>
    <scope>NUCLEOTIDE SEQUENCE [LARGE SCALE GENOMIC DNA]</scope>
    <source>
        <strain evidence="1 2">CGMCC 1.7071</strain>
    </source>
</reference>